<dbReference type="Proteomes" id="UP000235162">
    <property type="component" value="Unassembled WGS sequence"/>
</dbReference>
<reference evidence="8 9" key="1">
    <citation type="submission" date="2018-01" db="EMBL/GenBank/DDBJ databases">
        <title>The draft genome sequence of Halioglobus japonicus S1-36.</title>
        <authorList>
            <person name="Du Z.-J."/>
            <person name="Shi M.-J."/>
        </authorList>
    </citation>
    <scope>NUCLEOTIDE SEQUENCE [LARGE SCALE GENOMIC DNA]</scope>
    <source>
        <strain evidence="8 9">S1-36</strain>
    </source>
</reference>
<keyword evidence="5" id="KW-0408">Iron</keyword>
<evidence type="ECO:0000313" key="8">
    <source>
        <dbReference type="EMBL" id="PLW87783.1"/>
    </source>
</evidence>
<dbReference type="GO" id="GO:0009055">
    <property type="term" value="F:electron transfer activity"/>
    <property type="evidence" value="ECO:0007669"/>
    <property type="project" value="InterPro"/>
</dbReference>
<dbReference type="GO" id="GO:0020037">
    <property type="term" value="F:heme binding"/>
    <property type="evidence" value="ECO:0007669"/>
    <property type="project" value="InterPro"/>
</dbReference>
<dbReference type="Gene3D" id="1.10.760.10">
    <property type="entry name" value="Cytochrome c-like domain"/>
    <property type="match status" value="1"/>
</dbReference>
<comment type="caution">
    <text evidence="8">The sequence shown here is derived from an EMBL/GenBank/DDBJ whole genome shotgun (WGS) entry which is preliminary data.</text>
</comment>
<evidence type="ECO:0000259" key="7">
    <source>
        <dbReference type="Pfam" id="PF13442"/>
    </source>
</evidence>
<feature type="signal peptide" evidence="6">
    <location>
        <begin position="1"/>
        <end position="21"/>
    </location>
</feature>
<sequence length="119" mass="12594">MHMIKLLLVALTFTVVGCAPEQDSKTAAAEVASRDLQPADGQLAEIYNRSCRSCHTVAATGSPLTGDATAWQPRMDKGIDVLLDSVINGFGGMPPFGLCMDCSAEEFEALILFMAGEQG</sequence>
<evidence type="ECO:0000256" key="6">
    <source>
        <dbReference type="SAM" id="SignalP"/>
    </source>
</evidence>
<keyword evidence="4" id="KW-0249">Electron transport</keyword>
<feature type="domain" description="Cytochrome c" evidence="7">
    <location>
        <begin position="42"/>
        <end position="114"/>
    </location>
</feature>
<keyword evidence="2" id="KW-0349">Heme</keyword>
<dbReference type="EMBL" id="PKUR01000001">
    <property type="protein sequence ID" value="PLW87783.1"/>
    <property type="molecule type" value="Genomic_DNA"/>
</dbReference>
<evidence type="ECO:0000256" key="3">
    <source>
        <dbReference type="ARBA" id="ARBA00022723"/>
    </source>
</evidence>
<dbReference type="SUPFAM" id="SSF46626">
    <property type="entry name" value="Cytochrome c"/>
    <property type="match status" value="1"/>
</dbReference>
<evidence type="ECO:0000256" key="5">
    <source>
        <dbReference type="ARBA" id="ARBA00023004"/>
    </source>
</evidence>
<dbReference type="PROSITE" id="PS51257">
    <property type="entry name" value="PROKAR_LIPOPROTEIN"/>
    <property type="match status" value="1"/>
</dbReference>
<dbReference type="PRINTS" id="PR00607">
    <property type="entry name" value="CYTCHROMECIE"/>
</dbReference>
<keyword evidence="6" id="KW-0732">Signal</keyword>
<dbReference type="InterPro" id="IPR002323">
    <property type="entry name" value="Cyt_CIE"/>
</dbReference>
<dbReference type="PANTHER" id="PTHR40942">
    <property type="match status" value="1"/>
</dbReference>
<evidence type="ECO:0000256" key="1">
    <source>
        <dbReference type="ARBA" id="ARBA00022448"/>
    </source>
</evidence>
<dbReference type="KEGG" id="hja:BST95_13970"/>
<name>A0AAP8SQ19_9GAMM</name>
<dbReference type="GO" id="GO:0005506">
    <property type="term" value="F:iron ion binding"/>
    <property type="evidence" value="ECO:0007669"/>
    <property type="project" value="InterPro"/>
</dbReference>
<dbReference type="PANTHER" id="PTHR40942:SF4">
    <property type="entry name" value="CYTOCHROME C5"/>
    <property type="match status" value="1"/>
</dbReference>
<protein>
    <submittedName>
        <fullName evidence="8">Cytochrome c5 family protein</fullName>
    </submittedName>
</protein>
<keyword evidence="3" id="KW-0479">Metal-binding</keyword>
<accession>A0AAP8SQ19</accession>
<dbReference type="Pfam" id="PF13442">
    <property type="entry name" value="Cytochrome_CBB3"/>
    <property type="match status" value="1"/>
</dbReference>
<evidence type="ECO:0000256" key="4">
    <source>
        <dbReference type="ARBA" id="ARBA00022982"/>
    </source>
</evidence>
<organism evidence="8 9">
    <name type="scientific">Halioglobus japonicus</name>
    <dbReference type="NCBI Taxonomy" id="930805"/>
    <lineage>
        <taxon>Bacteria</taxon>
        <taxon>Pseudomonadati</taxon>
        <taxon>Pseudomonadota</taxon>
        <taxon>Gammaproteobacteria</taxon>
        <taxon>Cellvibrionales</taxon>
        <taxon>Halieaceae</taxon>
        <taxon>Halioglobus</taxon>
    </lineage>
</organism>
<proteinExistence type="predicted"/>
<keyword evidence="9" id="KW-1185">Reference proteome</keyword>
<keyword evidence="1" id="KW-0813">Transport</keyword>
<dbReference type="InterPro" id="IPR036909">
    <property type="entry name" value="Cyt_c-like_dom_sf"/>
</dbReference>
<evidence type="ECO:0000256" key="2">
    <source>
        <dbReference type="ARBA" id="ARBA00022617"/>
    </source>
</evidence>
<feature type="chain" id="PRO_5043003034" evidence="6">
    <location>
        <begin position="22"/>
        <end position="119"/>
    </location>
</feature>
<gene>
    <name evidence="8" type="ORF">C0029_04215</name>
</gene>
<evidence type="ECO:0000313" key="9">
    <source>
        <dbReference type="Proteomes" id="UP000235162"/>
    </source>
</evidence>
<dbReference type="AlphaFoldDB" id="A0AAP8SQ19"/>
<dbReference type="InterPro" id="IPR009056">
    <property type="entry name" value="Cyt_c-like_dom"/>
</dbReference>